<dbReference type="InterPro" id="IPR029787">
    <property type="entry name" value="Nucleotide_cyclase"/>
</dbReference>
<evidence type="ECO:0000256" key="1">
    <source>
        <dbReference type="ARBA" id="ARBA00023015"/>
    </source>
</evidence>
<evidence type="ECO:0000313" key="5">
    <source>
        <dbReference type="EMBL" id="MBC8562976.1"/>
    </source>
</evidence>
<dbReference type="InterPro" id="IPR028082">
    <property type="entry name" value="Peripla_BP_I"/>
</dbReference>
<feature type="domain" description="GGDEF" evidence="4">
    <location>
        <begin position="501"/>
        <end position="638"/>
    </location>
</feature>
<dbReference type="PANTHER" id="PTHR30146">
    <property type="entry name" value="LACI-RELATED TRANSCRIPTIONAL REPRESSOR"/>
    <property type="match status" value="1"/>
</dbReference>
<dbReference type="InterPro" id="IPR000160">
    <property type="entry name" value="GGDEF_dom"/>
</dbReference>
<dbReference type="PROSITE" id="PS50887">
    <property type="entry name" value="GGDEF"/>
    <property type="match status" value="1"/>
</dbReference>
<protein>
    <submittedName>
        <fullName evidence="5">GGDEF domain-containing protein</fullName>
    </submittedName>
</protein>
<dbReference type="Pfam" id="PF00990">
    <property type="entry name" value="GGDEF"/>
    <property type="match status" value="1"/>
</dbReference>
<keyword evidence="2" id="KW-0238">DNA-binding</keyword>
<keyword evidence="1" id="KW-0805">Transcription regulation</keyword>
<dbReference type="EMBL" id="JACRSX010000014">
    <property type="protein sequence ID" value="MBC8562976.1"/>
    <property type="molecule type" value="Genomic_DNA"/>
</dbReference>
<dbReference type="RefSeq" id="WP_249298202.1">
    <property type="nucleotide sequence ID" value="NZ_JACRSX010000014.1"/>
</dbReference>
<evidence type="ECO:0000256" key="3">
    <source>
        <dbReference type="ARBA" id="ARBA00023163"/>
    </source>
</evidence>
<gene>
    <name evidence="5" type="ORF">H8704_10125</name>
</gene>
<dbReference type="PANTHER" id="PTHR30146:SF24">
    <property type="entry name" value="XYLOSE OPERON REGULATORY PROTEIN"/>
    <property type="match status" value="1"/>
</dbReference>
<evidence type="ECO:0000313" key="6">
    <source>
        <dbReference type="Proteomes" id="UP000606193"/>
    </source>
</evidence>
<evidence type="ECO:0000256" key="2">
    <source>
        <dbReference type="ARBA" id="ARBA00023125"/>
    </source>
</evidence>
<keyword evidence="3" id="KW-0804">Transcription</keyword>
<dbReference type="Gene3D" id="3.30.70.270">
    <property type="match status" value="1"/>
</dbReference>
<proteinExistence type="predicted"/>
<dbReference type="Gene3D" id="3.40.50.2300">
    <property type="match status" value="2"/>
</dbReference>
<dbReference type="CDD" id="cd06267">
    <property type="entry name" value="PBP1_LacI_sugar_binding-like"/>
    <property type="match status" value="1"/>
</dbReference>
<dbReference type="SUPFAM" id="SSF53822">
    <property type="entry name" value="Periplasmic binding protein-like I"/>
    <property type="match status" value="1"/>
</dbReference>
<evidence type="ECO:0000259" key="4">
    <source>
        <dbReference type="PROSITE" id="PS50887"/>
    </source>
</evidence>
<name>A0ABR7N2X0_9FIRM</name>
<dbReference type="InterPro" id="IPR046335">
    <property type="entry name" value="LacI/GalR-like_sensor"/>
</dbReference>
<dbReference type="CDD" id="cd01949">
    <property type="entry name" value="GGDEF"/>
    <property type="match status" value="1"/>
</dbReference>
<comment type="caution">
    <text evidence="5">The sequence shown here is derived from an EMBL/GenBank/DDBJ whole genome shotgun (WGS) entry which is preliminary data.</text>
</comment>
<dbReference type="InterPro" id="IPR043128">
    <property type="entry name" value="Rev_trsase/Diguanyl_cyclase"/>
</dbReference>
<sequence>MSNRAHTNTKSNIIGVCVSQLQNKENASLMHTIYQSARENGYRIMVFGCFDKMDFPTPHSNGEASIFENIPMKDLAALILMGQTILHKELLLKLRDQALEVNTPVITVDYEMEGCFNICLDYLSCFKRLVRHVIEGHHRHNPFFMAGFKGNSFSEERLDAFREVLQENGMPVKPEHIAYGDFWNGPARRICEKWLENTEDFPDAIICANDTMALTVINVLEERGYHVPQDVIVTGFDGIDLIQYCIPRLTTGRVDQKKIAEQIISIIQETEADPEAAPRFMPVPFHIINGESCGCKKIHFQTSNQHILDVYTRMQIKQAHIERIFHMMTEMTEGHSMMNIIKRFPECIPDMMTGDCRVFVNREFCMHTDIPLPKGFEEDHVLLLIERKDGHMTIPLQEMENHSIDMIPDKMLERSRYVLYLPLHWQEEVYGYLLLECGDQELDYERMKDFMMAMAQILGTVKNQSKLYEMYIRDALTGLYNRRGFYGEFARRMRELEGQERRIFMASVDLDHLKMINDTYGHSEGDVAIRAIADALSEAAGEKGICARFGGDEYVALCLWSAEAAPEDFVKIFEKRLHFWIDQWNATEQKAYELGASTGIIMESIQNVNEIDELMKKADDNMYDCKVRHHSIRASRRE</sequence>
<reference evidence="5 6" key="1">
    <citation type="submission" date="2020-08" db="EMBL/GenBank/DDBJ databases">
        <title>Genome public.</title>
        <authorList>
            <person name="Liu C."/>
            <person name="Sun Q."/>
        </authorList>
    </citation>
    <scope>NUCLEOTIDE SEQUENCE [LARGE SCALE GENOMIC DNA]</scope>
    <source>
        <strain evidence="5 6">NSJ-37</strain>
    </source>
</reference>
<organism evidence="5 6">
    <name type="scientific">Jutongia huaianensis</name>
    <dbReference type="NCBI Taxonomy" id="2763668"/>
    <lineage>
        <taxon>Bacteria</taxon>
        <taxon>Bacillati</taxon>
        <taxon>Bacillota</taxon>
        <taxon>Clostridia</taxon>
        <taxon>Lachnospirales</taxon>
        <taxon>Lachnospiraceae</taxon>
        <taxon>Jutongia</taxon>
    </lineage>
</organism>
<keyword evidence="6" id="KW-1185">Reference proteome</keyword>
<dbReference type="SMART" id="SM00267">
    <property type="entry name" value="GGDEF"/>
    <property type="match status" value="1"/>
</dbReference>
<dbReference type="Proteomes" id="UP000606193">
    <property type="component" value="Unassembled WGS sequence"/>
</dbReference>
<dbReference type="SUPFAM" id="SSF55073">
    <property type="entry name" value="Nucleotide cyclase"/>
    <property type="match status" value="1"/>
</dbReference>
<dbReference type="NCBIfam" id="TIGR00254">
    <property type="entry name" value="GGDEF"/>
    <property type="match status" value="1"/>
</dbReference>
<dbReference type="Pfam" id="PF13377">
    <property type="entry name" value="Peripla_BP_3"/>
    <property type="match status" value="1"/>
</dbReference>
<accession>A0ABR7N2X0</accession>